<feature type="compositionally biased region" description="Gly residues" evidence="1">
    <location>
        <begin position="244"/>
        <end position="253"/>
    </location>
</feature>
<evidence type="ECO:0000256" key="1">
    <source>
        <dbReference type="SAM" id="MobiDB-lite"/>
    </source>
</evidence>
<feature type="region of interest" description="Disordered" evidence="1">
    <location>
        <begin position="144"/>
        <end position="172"/>
    </location>
</feature>
<accession>I3TMT6</accession>
<name>I3TMT6_TISMK</name>
<proteinExistence type="predicted"/>
<dbReference type="Proteomes" id="UP000005258">
    <property type="component" value="Chromosome"/>
</dbReference>
<evidence type="ECO:0000313" key="4">
    <source>
        <dbReference type="Proteomes" id="UP000005258"/>
    </source>
</evidence>
<keyword evidence="4" id="KW-1185">Reference proteome</keyword>
<sequence length="299" mass="30949">MTRKPLVTGAMALAITAVLASAPAAAQASIKGTFALPGATEKAAGDLIVRGTEPLTRELEVAFIDKATGKPILRYDEELSQELHVLATDSALSTFVHAHAEKAGPDGRFRLQVRFPKPGLYHVYADAAPSGLGQQVIRFDVPVDVSSDNPAPSERPVRPAPAASPNATLEGVDGPYTVKLDARALRAGAAGLMALTILKDGKPATDLQPYLGVPAHAVFVGADDLAYVHAHATAADQARKGHGGAHAGHGSHGAAGPIPAELTLHATPPRAGRYALWLQFMGGGQVRTVPFDVMVPGSS</sequence>
<keyword evidence="2" id="KW-0732">Signal</keyword>
<reference evidence="3 4" key="1">
    <citation type="journal article" date="2012" name="J. Am. Chem. Soc.">
        <title>Bacterial biosynthesis and maturation of the didemnin anti-cancer agents.</title>
        <authorList>
            <person name="Xu Y."/>
            <person name="Kersten R.D."/>
            <person name="Nam S.J."/>
            <person name="Lu L."/>
            <person name="Al-Suwailem A.M."/>
            <person name="Zheng H."/>
            <person name="Fenical W."/>
            <person name="Dorrestein P.C."/>
            <person name="Moore B.S."/>
            <person name="Qian P.Y."/>
        </authorList>
    </citation>
    <scope>NUCLEOTIDE SEQUENCE [LARGE SCALE GENOMIC DNA]</scope>
    <source>
        <strain evidence="3 4">KA081020-065</strain>
    </source>
</reference>
<gene>
    <name evidence="3" type="ordered locus">TMO_2236</name>
</gene>
<dbReference type="RefSeq" id="WP_014745751.1">
    <property type="nucleotide sequence ID" value="NC_017956.1"/>
</dbReference>
<feature type="chain" id="PRO_5003680296" description="Secreted protein" evidence="2">
    <location>
        <begin position="29"/>
        <end position="299"/>
    </location>
</feature>
<dbReference type="HOGENOM" id="CLU_952849_0_0_5"/>
<feature type="signal peptide" evidence="2">
    <location>
        <begin position="1"/>
        <end position="28"/>
    </location>
</feature>
<protein>
    <recommendedName>
        <fullName evidence="5">Secreted protein</fullName>
    </recommendedName>
</protein>
<evidence type="ECO:0008006" key="5">
    <source>
        <dbReference type="Google" id="ProtNLM"/>
    </source>
</evidence>
<dbReference type="KEGG" id="tmo:TMO_2236"/>
<dbReference type="AlphaFoldDB" id="I3TMT6"/>
<dbReference type="eggNOG" id="COG2217">
    <property type="taxonomic scope" value="Bacteria"/>
</dbReference>
<evidence type="ECO:0000256" key="2">
    <source>
        <dbReference type="SAM" id="SignalP"/>
    </source>
</evidence>
<feature type="region of interest" description="Disordered" evidence="1">
    <location>
        <begin position="238"/>
        <end position="260"/>
    </location>
</feature>
<evidence type="ECO:0000313" key="3">
    <source>
        <dbReference type="EMBL" id="AFK54074.1"/>
    </source>
</evidence>
<dbReference type="STRING" id="1110502.TMO_2236"/>
<organism evidence="3 4">
    <name type="scientific">Tistrella mobilis (strain KA081020-065)</name>
    <dbReference type="NCBI Taxonomy" id="1110502"/>
    <lineage>
        <taxon>Bacteria</taxon>
        <taxon>Pseudomonadati</taxon>
        <taxon>Pseudomonadota</taxon>
        <taxon>Alphaproteobacteria</taxon>
        <taxon>Geminicoccales</taxon>
        <taxon>Geminicoccaceae</taxon>
        <taxon>Tistrella</taxon>
    </lineage>
</organism>
<dbReference type="EMBL" id="CP003236">
    <property type="protein sequence ID" value="AFK54074.1"/>
    <property type="molecule type" value="Genomic_DNA"/>
</dbReference>